<feature type="non-terminal residue" evidence="1">
    <location>
        <position position="1"/>
    </location>
</feature>
<name>A0A383BE76_9ZZZZ</name>
<proteinExistence type="predicted"/>
<organism evidence="1">
    <name type="scientific">marine metagenome</name>
    <dbReference type="NCBI Taxonomy" id="408172"/>
    <lineage>
        <taxon>unclassified sequences</taxon>
        <taxon>metagenomes</taxon>
        <taxon>ecological metagenomes</taxon>
    </lineage>
</organism>
<feature type="non-terminal residue" evidence="1">
    <location>
        <position position="80"/>
    </location>
</feature>
<evidence type="ECO:0008006" key="2">
    <source>
        <dbReference type="Google" id="ProtNLM"/>
    </source>
</evidence>
<gene>
    <name evidence="1" type="ORF">METZ01_LOCUS470954</name>
</gene>
<dbReference type="AlphaFoldDB" id="A0A383BE76"/>
<accession>A0A383BE76</accession>
<dbReference type="SUPFAM" id="SSF55781">
    <property type="entry name" value="GAF domain-like"/>
    <property type="match status" value="1"/>
</dbReference>
<sequence>MTSQDLPETDPHTIELLEALPSTVRELVDAQYAALAIMNEEGRIIHFFFAGIPEEEAVSVGDLPHGHGLLGFLNNNGKTI</sequence>
<protein>
    <recommendedName>
        <fullName evidence="2">GAF domain-containing protein</fullName>
    </recommendedName>
</protein>
<evidence type="ECO:0000313" key="1">
    <source>
        <dbReference type="EMBL" id="SVE18100.1"/>
    </source>
</evidence>
<dbReference type="Gene3D" id="3.30.450.40">
    <property type="match status" value="1"/>
</dbReference>
<dbReference type="EMBL" id="UINC01199597">
    <property type="protein sequence ID" value="SVE18100.1"/>
    <property type="molecule type" value="Genomic_DNA"/>
</dbReference>
<reference evidence="1" key="1">
    <citation type="submission" date="2018-05" db="EMBL/GenBank/DDBJ databases">
        <authorList>
            <person name="Lanie J.A."/>
            <person name="Ng W.-L."/>
            <person name="Kazmierczak K.M."/>
            <person name="Andrzejewski T.M."/>
            <person name="Davidsen T.M."/>
            <person name="Wayne K.J."/>
            <person name="Tettelin H."/>
            <person name="Glass J.I."/>
            <person name="Rusch D."/>
            <person name="Podicherti R."/>
            <person name="Tsui H.-C.T."/>
            <person name="Winkler M.E."/>
        </authorList>
    </citation>
    <scope>NUCLEOTIDE SEQUENCE</scope>
</reference>
<dbReference type="InterPro" id="IPR029016">
    <property type="entry name" value="GAF-like_dom_sf"/>
</dbReference>